<evidence type="ECO:0000256" key="5">
    <source>
        <dbReference type="ARBA" id="ARBA00022989"/>
    </source>
</evidence>
<protein>
    <submittedName>
        <fullName evidence="9">ABC transporter permease</fullName>
    </submittedName>
</protein>
<dbReference type="KEGG" id="mprt:ET475_01965"/>
<reference evidence="9 10" key="1">
    <citation type="submission" date="2019-01" db="EMBL/GenBank/DDBJ databases">
        <title>Genome sequencing of strain DFW100M-13.</title>
        <authorList>
            <person name="Heo J."/>
            <person name="Kim S.-J."/>
            <person name="Kim J.-S."/>
            <person name="Hong S.-B."/>
            <person name="Kwon S.-W."/>
        </authorList>
    </citation>
    <scope>NUCLEOTIDE SEQUENCE [LARGE SCALE GENOMIC DNA]</scope>
    <source>
        <strain evidence="9 10">DFW100M-13</strain>
    </source>
</reference>
<keyword evidence="4 7" id="KW-0812">Transmembrane</keyword>
<keyword evidence="6 7" id="KW-0472">Membrane</keyword>
<feature type="transmembrane region" description="Helical" evidence="7">
    <location>
        <begin position="12"/>
        <end position="31"/>
    </location>
</feature>
<dbReference type="InterPro" id="IPR045621">
    <property type="entry name" value="BPD_transp_1_N"/>
</dbReference>
<feature type="transmembrane region" description="Helical" evidence="7">
    <location>
        <begin position="101"/>
        <end position="122"/>
    </location>
</feature>
<sequence length="313" mass="33561">MIVFVARRVLSAVVLVLAMAVGAFFMAHLAIPDPTATLIGKTATPEQIAALRERIGLDQPLLTQFWNWFTGLLHGDFGLSWRTNTPILTDLGIRIPVTMSVVVFGLLLCAIFGTILGIAAGLRPGSTVDRITKGASVVLFAVPGYWVAVFLIIVFAVHLRWFPALGYIRPDVSVGRWLQSITLPAIALALGGVVMIAEQLRNAIVTAGSSDFIRTLRSRGLSTARISLHLLRNAAPAAVTVLALMFVSLLGGVIVLETVFNLPGLGIATQQASQVGDIPMLLAITVTTVVFVVIVNFLLDLVLGWINPKARIR</sequence>
<evidence type="ECO:0000256" key="1">
    <source>
        <dbReference type="ARBA" id="ARBA00004651"/>
    </source>
</evidence>
<proteinExistence type="inferred from homology"/>
<dbReference type="Pfam" id="PF19300">
    <property type="entry name" value="BPD_transp_1_N"/>
    <property type="match status" value="1"/>
</dbReference>
<gene>
    <name evidence="9" type="ORF">ET475_01965</name>
</gene>
<organism evidence="9 10">
    <name type="scientific">Microbacterium protaetiae</name>
    <dbReference type="NCBI Taxonomy" id="2509458"/>
    <lineage>
        <taxon>Bacteria</taxon>
        <taxon>Bacillati</taxon>
        <taxon>Actinomycetota</taxon>
        <taxon>Actinomycetes</taxon>
        <taxon>Micrococcales</taxon>
        <taxon>Microbacteriaceae</taxon>
        <taxon>Microbacterium</taxon>
    </lineage>
</organism>
<dbReference type="InterPro" id="IPR035906">
    <property type="entry name" value="MetI-like_sf"/>
</dbReference>
<feature type="transmembrane region" description="Helical" evidence="7">
    <location>
        <begin position="134"/>
        <end position="157"/>
    </location>
</feature>
<dbReference type="PANTHER" id="PTHR43163">
    <property type="entry name" value="DIPEPTIDE TRANSPORT SYSTEM PERMEASE PROTEIN DPPB-RELATED"/>
    <property type="match status" value="1"/>
</dbReference>
<accession>A0A4P6E9S6</accession>
<dbReference type="SUPFAM" id="SSF161098">
    <property type="entry name" value="MetI-like"/>
    <property type="match status" value="1"/>
</dbReference>
<dbReference type="AlphaFoldDB" id="A0A4P6E9S6"/>
<feature type="transmembrane region" description="Helical" evidence="7">
    <location>
        <begin position="280"/>
        <end position="306"/>
    </location>
</feature>
<keyword evidence="3" id="KW-1003">Cell membrane</keyword>
<dbReference type="EMBL" id="CP035494">
    <property type="protein sequence ID" value="QAY58880.1"/>
    <property type="molecule type" value="Genomic_DNA"/>
</dbReference>
<evidence type="ECO:0000256" key="6">
    <source>
        <dbReference type="ARBA" id="ARBA00023136"/>
    </source>
</evidence>
<evidence type="ECO:0000259" key="8">
    <source>
        <dbReference type="PROSITE" id="PS50928"/>
    </source>
</evidence>
<name>A0A4P6E9S6_9MICO</name>
<comment type="subcellular location">
    <subcellularLocation>
        <location evidence="1 7">Cell membrane</location>
        <topology evidence="1 7">Multi-pass membrane protein</topology>
    </subcellularLocation>
</comment>
<dbReference type="Gene3D" id="1.10.3720.10">
    <property type="entry name" value="MetI-like"/>
    <property type="match status" value="1"/>
</dbReference>
<dbReference type="RefSeq" id="WP_129385520.1">
    <property type="nucleotide sequence ID" value="NZ_CP035494.1"/>
</dbReference>
<keyword evidence="2 7" id="KW-0813">Transport</keyword>
<evidence type="ECO:0000256" key="7">
    <source>
        <dbReference type="RuleBase" id="RU363032"/>
    </source>
</evidence>
<dbReference type="CDD" id="cd06261">
    <property type="entry name" value="TM_PBP2"/>
    <property type="match status" value="1"/>
</dbReference>
<dbReference type="InterPro" id="IPR000515">
    <property type="entry name" value="MetI-like"/>
</dbReference>
<comment type="similarity">
    <text evidence="7">Belongs to the binding-protein-dependent transport system permease family.</text>
</comment>
<dbReference type="OrthoDB" id="9778910at2"/>
<evidence type="ECO:0000256" key="2">
    <source>
        <dbReference type="ARBA" id="ARBA00022448"/>
    </source>
</evidence>
<keyword evidence="10" id="KW-1185">Reference proteome</keyword>
<dbReference type="GO" id="GO:0055085">
    <property type="term" value="P:transmembrane transport"/>
    <property type="evidence" value="ECO:0007669"/>
    <property type="project" value="InterPro"/>
</dbReference>
<dbReference type="Pfam" id="PF00528">
    <property type="entry name" value="BPD_transp_1"/>
    <property type="match status" value="1"/>
</dbReference>
<evidence type="ECO:0000313" key="9">
    <source>
        <dbReference type="EMBL" id="QAY58880.1"/>
    </source>
</evidence>
<evidence type="ECO:0000256" key="3">
    <source>
        <dbReference type="ARBA" id="ARBA00022475"/>
    </source>
</evidence>
<dbReference type="GO" id="GO:0005886">
    <property type="term" value="C:plasma membrane"/>
    <property type="evidence" value="ECO:0007669"/>
    <property type="project" value="UniProtKB-SubCell"/>
</dbReference>
<dbReference type="PANTHER" id="PTHR43163:SF3">
    <property type="entry name" value="PEPTIDE ABC TRANSPORTER PERMEASE PROTEIN"/>
    <property type="match status" value="1"/>
</dbReference>
<feature type="domain" description="ABC transmembrane type-1" evidence="8">
    <location>
        <begin position="95"/>
        <end position="299"/>
    </location>
</feature>
<evidence type="ECO:0000313" key="10">
    <source>
        <dbReference type="Proteomes" id="UP000293995"/>
    </source>
</evidence>
<feature type="transmembrane region" description="Helical" evidence="7">
    <location>
        <begin position="177"/>
        <end position="197"/>
    </location>
</feature>
<evidence type="ECO:0000256" key="4">
    <source>
        <dbReference type="ARBA" id="ARBA00022692"/>
    </source>
</evidence>
<dbReference type="Proteomes" id="UP000293995">
    <property type="component" value="Chromosome"/>
</dbReference>
<feature type="transmembrane region" description="Helical" evidence="7">
    <location>
        <begin position="235"/>
        <end position="260"/>
    </location>
</feature>
<dbReference type="PROSITE" id="PS50928">
    <property type="entry name" value="ABC_TM1"/>
    <property type="match status" value="1"/>
</dbReference>
<keyword evidence="5 7" id="KW-1133">Transmembrane helix</keyword>